<keyword evidence="2 5" id="KW-0812">Transmembrane</keyword>
<keyword evidence="4 5" id="KW-0472">Membrane</keyword>
<proteinExistence type="predicted"/>
<evidence type="ECO:0000256" key="5">
    <source>
        <dbReference type="SAM" id="Phobius"/>
    </source>
</evidence>
<comment type="subcellular location">
    <subcellularLocation>
        <location evidence="1">Membrane</location>
        <topology evidence="1">Multi-pass membrane protein</topology>
    </subcellularLocation>
</comment>
<dbReference type="PANTHER" id="PTHR33514:SF13">
    <property type="entry name" value="PROTEIN ABCI12, CHLOROPLASTIC"/>
    <property type="match status" value="1"/>
</dbReference>
<name>A0A9D4V627_ADICA</name>
<dbReference type="GO" id="GO:0005886">
    <property type="term" value="C:plasma membrane"/>
    <property type="evidence" value="ECO:0007669"/>
    <property type="project" value="UniProtKB-ARBA"/>
</dbReference>
<evidence type="ECO:0000313" key="6">
    <source>
        <dbReference type="EMBL" id="KAI5079986.1"/>
    </source>
</evidence>
<dbReference type="CDD" id="cd16914">
    <property type="entry name" value="EcfT"/>
    <property type="match status" value="1"/>
</dbReference>
<evidence type="ECO:0000256" key="4">
    <source>
        <dbReference type="ARBA" id="ARBA00023136"/>
    </source>
</evidence>
<organism evidence="6 7">
    <name type="scientific">Adiantum capillus-veneris</name>
    <name type="common">Maidenhair fern</name>
    <dbReference type="NCBI Taxonomy" id="13818"/>
    <lineage>
        <taxon>Eukaryota</taxon>
        <taxon>Viridiplantae</taxon>
        <taxon>Streptophyta</taxon>
        <taxon>Embryophyta</taxon>
        <taxon>Tracheophyta</taxon>
        <taxon>Polypodiopsida</taxon>
        <taxon>Polypodiidae</taxon>
        <taxon>Polypodiales</taxon>
        <taxon>Pteridineae</taxon>
        <taxon>Pteridaceae</taxon>
        <taxon>Vittarioideae</taxon>
        <taxon>Adiantum</taxon>
    </lineage>
</organism>
<keyword evidence="7" id="KW-1185">Reference proteome</keyword>
<dbReference type="InterPro" id="IPR003339">
    <property type="entry name" value="ABC/ECF_trnsptr_transmembrane"/>
</dbReference>
<dbReference type="Pfam" id="PF02361">
    <property type="entry name" value="CbiQ"/>
    <property type="match status" value="1"/>
</dbReference>
<feature type="transmembrane region" description="Helical" evidence="5">
    <location>
        <begin position="16"/>
        <end position="34"/>
    </location>
</feature>
<accession>A0A9D4V627</accession>
<dbReference type="Proteomes" id="UP000886520">
    <property type="component" value="Chromosome 5"/>
</dbReference>
<evidence type="ECO:0000313" key="7">
    <source>
        <dbReference type="Proteomes" id="UP000886520"/>
    </source>
</evidence>
<dbReference type="GO" id="GO:0009507">
    <property type="term" value="C:chloroplast"/>
    <property type="evidence" value="ECO:0007669"/>
    <property type="project" value="TreeGrafter"/>
</dbReference>
<evidence type="ECO:0000256" key="2">
    <source>
        <dbReference type="ARBA" id="ARBA00022692"/>
    </source>
</evidence>
<keyword evidence="3 5" id="KW-1133">Transmembrane helix</keyword>
<evidence type="ECO:0000256" key="1">
    <source>
        <dbReference type="ARBA" id="ARBA00004141"/>
    </source>
</evidence>
<feature type="transmembrane region" description="Helical" evidence="5">
    <location>
        <begin position="46"/>
        <end position="68"/>
    </location>
</feature>
<dbReference type="OrthoDB" id="2019294at2759"/>
<dbReference type="PANTHER" id="PTHR33514">
    <property type="entry name" value="PROTEIN ABCI12, CHLOROPLASTIC"/>
    <property type="match status" value="1"/>
</dbReference>
<sequence>MAWLLVLVFLPSRSHISVRLGLVVFLSVITILFLPRRTWQDQLGRMAFVSGLLLLMVSLGTDGIPPLVQTRTPPPEMSGIPALPSSFTSYRYVLWKVGPFQLTRKGLALGVTTACLSFTVLQSASLCLSTTMPEHLAAGIRWYLAPLAYLKAPVDEIVLTLLLSLRFIGLVFDEVRNIALGIVARGVQWKKLTSLETAEVFFTFLGRVFRNLFNHSEQIAQAMVVRGFRGDATAHKVYFGTDFALKLQDFIAILALSALIGAGVVSEMMLC</sequence>
<protein>
    <submittedName>
        <fullName evidence="6">Uncharacterized protein</fullName>
    </submittedName>
</protein>
<dbReference type="EMBL" id="JABFUD020000005">
    <property type="protein sequence ID" value="KAI5079986.1"/>
    <property type="molecule type" value="Genomic_DNA"/>
</dbReference>
<comment type="caution">
    <text evidence="6">The sequence shown here is derived from an EMBL/GenBank/DDBJ whole genome shotgun (WGS) entry which is preliminary data.</text>
</comment>
<reference evidence="6 7" key="1">
    <citation type="submission" date="2021-01" db="EMBL/GenBank/DDBJ databases">
        <title>Adiantum capillus-veneris genome.</title>
        <authorList>
            <person name="Fang Y."/>
            <person name="Liao Q."/>
        </authorList>
    </citation>
    <scope>NUCLEOTIDE SEQUENCE [LARGE SCALE GENOMIC DNA]</scope>
    <source>
        <strain evidence="6">H3</strain>
        <tissue evidence="6">Leaf</tissue>
    </source>
</reference>
<evidence type="ECO:0000256" key="3">
    <source>
        <dbReference type="ARBA" id="ARBA00022989"/>
    </source>
</evidence>
<dbReference type="AlphaFoldDB" id="A0A9D4V627"/>
<gene>
    <name evidence="6" type="ORF">GOP47_0005465</name>
</gene>
<feature type="transmembrane region" description="Helical" evidence="5">
    <location>
        <begin position="250"/>
        <end position="270"/>
    </location>
</feature>